<feature type="transmembrane region" description="Helical" evidence="5">
    <location>
        <begin position="228"/>
        <end position="246"/>
    </location>
</feature>
<protein>
    <recommendedName>
        <fullName evidence="8">RTA1-domain-containing protein</fullName>
    </recommendedName>
</protein>
<accession>A0ABP1EBS2</accession>
<comment type="subcellular location">
    <subcellularLocation>
        <location evidence="1">Membrane</location>
        <topology evidence="1">Multi-pass membrane protein</topology>
    </subcellularLocation>
</comment>
<feature type="transmembrane region" description="Helical" evidence="5">
    <location>
        <begin position="95"/>
        <end position="114"/>
    </location>
</feature>
<keyword evidence="3 5" id="KW-1133">Transmembrane helix</keyword>
<evidence type="ECO:0000256" key="3">
    <source>
        <dbReference type="ARBA" id="ARBA00022989"/>
    </source>
</evidence>
<evidence type="ECO:0000313" key="7">
    <source>
        <dbReference type="Proteomes" id="UP001497453"/>
    </source>
</evidence>
<keyword evidence="2 5" id="KW-0812">Transmembrane</keyword>
<feature type="transmembrane region" description="Helical" evidence="5">
    <location>
        <begin position="166"/>
        <end position="192"/>
    </location>
</feature>
<organism evidence="6 7">
    <name type="scientific">Somion occarium</name>
    <dbReference type="NCBI Taxonomy" id="3059160"/>
    <lineage>
        <taxon>Eukaryota</taxon>
        <taxon>Fungi</taxon>
        <taxon>Dikarya</taxon>
        <taxon>Basidiomycota</taxon>
        <taxon>Agaricomycotina</taxon>
        <taxon>Agaricomycetes</taxon>
        <taxon>Polyporales</taxon>
        <taxon>Cerrenaceae</taxon>
        <taxon>Somion</taxon>
    </lineage>
</organism>
<feature type="transmembrane region" description="Helical" evidence="5">
    <location>
        <begin position="33"/>
        <end position="50"/>
    </location>
</feature>
<evidence type="ECO:0000256" key="2">
    <source>
        <dbReference type="ARBA" id="ARBA00022692"/>
    </source>
</evidence>
<evidence type="ECO:0000313" key="6">
    <source>
        <dbReference type="EMBL" id="CAL1716637.1"/>
    </source>
</evidence>
<feature type="transmembrane region" description="Helical" evidence="5">
    <location>
        <begin position="135"/>
        <end position="154"/>
    </location>
</feature>
<dbReference type="EMBL" id="OZ037952">
    <property type="protein sequence ID" value="CAL1716637.1"/>
    <property type="molecule type" value="Genomic_DNA"/>
</dbReference>
<evidence type="ECO:0000256" key="5">
    <source>
        <dbReference type="SAM" id="Phobius"/>
    </source>
</evidence>
<feature type="transmembrane region" description="Helical" evidence="5">
    <location>
        <begin position="57"/>
        <end position="75"/>
    </location>
</feature>
<feature type="transmembrane region" description="Helical" evidence="5">
    <location>
        <begin position="266"/>
        <end position="284"/>
    </location>
</feature>
<evidence type="ECO:0000256" key="4">
    <source>
        <dbReference type="ARBA" id="ARBA00023136"/>
    </source>
</evidence>
<dbReference type="Pfam" id="PF04479">
    <property type="entry name" value="RTA1"/>
    <property type="match status" value="1"/>
</dbReference>
<keyword evidence="7" id="KW-1185">Reference proteome</keyword>
<sequence>MSTNSSEFGPDVILPTGEILQSPFYHYLVSKPASVFFVTVFTISTVLHFGQSVWYRMWWLIPTAVLSGAGEMAGWSGRLWSSIRPLNNTPFSIQIVATIIAPTPFLGAIFMTFSRLTKRLGTKYSRLSPRRYSRIFLTCDIISLFVQAGGGSITDNDNGLVVKIGTYIMLGGIAFQLLSLVVFLLLAVEYLLRYIYDRPLSRWLKEKNASDTEIDGFERREWDKRVKYLIGGLALMCFFILVRSVYRLIELIGGWTGKVIETQSYFIAFDGAMIWLALLAYNIFHPGLLLRDPDSEPKPEYSVGLESGFVPGSDTLLRSRT</sequence>
<reference evidence="7" key="1">
    <citation type="submission" date="2024-04" db="EMBL/GenBank/DDBJ databases">
        <authorList>
            <person name="Shaw F."/>
            <person name="Minotto A."/>
        </authorList>
    </citation>
    <scope>NUCLEOTIDE SEQUENCE [LARGE SCALE GENOMIC DNA]</scope>
</reference>
<dbReference type="PANTHER" id="PTHR31465:SF9">
    <property type="entry name" value="SPHINGOID LONG-CHAIN BASE TRANSPORTER RSB1"/>
    <property type="match status" value="1"/>
</dbReference>
<evidence type="ECO:0000256" key="1">
    <source>
        <dbReference type="ARBA" id="ARBA00004141"/>
    </source>
</evidence>
<gene>
    <name evidence="6" type="ORF">GFSPODELE1_LOCUS10847</name>
</gene>
<evidence type="ECO:0008006" key="8">
    <source>
        <dbReference type="Google" id="ProtNLM"/>
    </source>
</evidence>
<name>A0ABP1EBS2_9APHY</name>
<proteinExistence type="predicted"/>
<dbReference type="Proteomes" id="UP001497453">
    <property type="component" value="Chromosome 9"/>
</dbReference>
<keyword evidence="4 5" id="KW-0472">Membrane</keyword>
<dbReference type="PANTHER" id="PTHR31465">
    <property type="entry name" value="PROTEIN RTA1-RELATED"/>
    <property type="match status" value="1"/>
</dbReference>
<dbReference type="InterPro" id="IPR007568">
    <property type="entry name" value="RTA1"/>
</dbReference>